<reference evidence="2 3" key="1">
    <citation type="submission" date="2019-04" db="EMBL/GenBank/DDBJ databases">
        <title>Friends and foes A comparative genomics study of 23 Aspergillus species from section Flavi.</title>
        <authorList>
            <consortium name="DOE Joint Genome Institute"/>
            <person name="Kjaerbolling I."/>
            <person name="Vesth T."/>
            <person name="Frisvad J.C."/>
            <person name="Nybo J.L."/>
            <person name="Theobald S."/>
            <person name="Kildgaard S."/>
            <person name="Isbrandt T."/>
            <person name="Kuo A."/>
            <person name="Sato A."/>
            <person name="Lyhne E.K."/>
            <person name="Kogle M.E."/>
            <person name="Wiebenga A."/>
            <person name="Kun R.S."/>
            <person name="Lubbers R.J."/>
            <person name="Makela M.R."/>
            <person name="Barry K."/>
            <person name="Chovatia M."/>
            <person name="Clum A."/>
            <person name="Daum C."/>
            <person name="Haridas S."/>
            <person name="He G."/>
            <person name="LaButti K."/>
            <person name="Lipzen A."/>
            <person name="Mondo S."/>
            <person name="Riley R."/>
            <person name="Salamov A."/>
            <person name="Simmons B.A."/>
            <person name="Magnuson J.K."/>
            <person name="Henrissat B."/>
            <person name="Mortensen U.H."/>
            <person name="Larsen T.O."/>
            <person name="Devries R.P."/>
            <person name="Grigoriev I.V."/>
            <person name="Machida M."/>
            <person name="Baker S.E."/>
            <person name="Andersen M.R."/>
        </authorList>
    </citation>
    <scope>NUCLEOTIDE SEQUENCE [LARGE SCALE GENOMIC DNA]</scope>
    <source>
        <strain evidence="2 3">CBS 151.66</strain>
    </source>
</reference>
<dbReference type="Proteomes" id="UP000326565">
    <property type="component" value="Unassembled WGS sequence"/>
</dbReference>
<dbReference type="OrthoDB" id="5348779at2759"/>
<feature type="region of interest" description="Disordered" evidence="1">
    <location>
        <begin position="237"/>
        <end position="274"/>
    </location>
</feature>
<evidence type="ECO:0000313" key="2">
    <source>
        <dbReference type="EMBL" id="KAB8078398.1"/>
    </source>
</evidence>
<keyword evidence="3" id="KW-1185">Reference proteome</keyword>
<sequence length="490" mass="55298">MVNLEEAQALFQALNASKTPEPFKVAKSSEVSKTKKSNKGESMSFSDENGCSTKAVIVRSVPRQDSPQARDSRNFTTPRPDQQDWSWANLPDILYQLFPSASEKKDRKSDPPLMSYPIHGQYLHYIPILPDNISSTVEEFRVEAWMRLDRRIRLKDITDRMHPEFRIQGNALQQRGVRFRQQFSMVAWDSGNKRSQNLKEGLIKKIREQGIDPSQNSTRGITPGLINLALGEAGGRIPLPDGFNKERRTRRGRKPSKESVQDDAGTEEPIHEEQPVLLSNLPSDELAAVEVSTPEEADAVEDVSDLFNYVPTFVPFDECNDTPDGPLPVIRGVIPDEELPETITMEDADITLGVNNPTPRCKTEKALKPIAPKRIQHKRPSPLKLFGGNVSNNTYQIWSVPNPIITQLTIVSGSVDRQEQFEFLPPSHGLYPNALTPCSEADLPYEIRDQVFDSLFEQCLTGARYLFDVPMITSDYEVMNIEDVNIDDFF</sequence>
<evidence type="ECO:0000313" key="3">
    <source>
        <dbReference type="Proteomes" id="UP000326565"/>
    </source>
</evidence>
<organism evidence="2 3">
    <name type="scientific">Aspergillus leporis</name>
    <dbReference type="NCBI Taxonomy" id="41062"/>
    <lineage>
        <taxon>Eukaryota</taxon>
        <taxon>Fungi</taxon>
        <taxon>Dikarya</taxon>
        <taxon>Ascomycota</taxon>
        <taxon>Pezizomycotina</taxon>
        <taxon>Eurotiomycetes</taxon>
        <taxon>Eurotiomycetidae</taxon>
        <taxon>Eurotiales</taxon>
        <taxon>Aspergillaceae</taxon>
        <taxon>Aspergillus</taxon>
        <taxon>Aspergillus subgen. Circumdati</taxon>
    </lineage>
</organism>
<feature type="region of interest" description="Disordered" evidence="1">
    <location>
        <begin position="13"/>
        <end position="84"/>
    </location>
</feature>
<gene>
    <name evidence="2" type="ORF">BDV29DRAFT_2346</name>
</gene>
<feature type="compositionally biased region" description="Polar residues" evidence="1">
    <location>
        <begin position="40"/>
        <end position="52"/>
    </location>
</feature>
<accession>A0A5N5XC98</accession>
<proteinExistence type="predicted"/>
<feature type="compositionally biased region" description="Polar residues" evidence="1">
    <location>
        <begin position="74"/>
        <end position="84"/>
    </location>
</feature>
<protein>
    <submittedName>
        <fullName evidence="2">Uncharacterized protein</fullName>
    </submittedName>
</protein>
<dbReference type="AlphaFoldDB" id="A0A5N5XC98"/>
<evidence type="ECO:0000256" key="1">
    <source>
        <dbReference type="SAM" id="MobiDB-lite"/>
    </source>
</evidence>
<dbReference type="EMBL" id="ML732158">
    <property type="protein sequence ID" value="KAB8078398.1"/>
    <property type="molecule type" value="Genomic_DNA"/>
</dbReference>
<name>A0A5N5XC98_9EURO</name>